<dbReference type="InterPro" id="IPR013099">
    <property type="entry name" value="K_chnl_dom"/>
</dbReference>
<organism evidence="5 6">
    <name type="scientific">Halomonas urmiana</name>
    <dbReference type="NCBI Taxonomy" id="490901"/>
    <lineage>
        <taxon>Bacteria</taxon>
        <taxon>Pseudomonadati</taxon>
        <taxon>Pseudomonadota</taxon>
        <taxon>Gammaproteobacteria</taxon>
        <taxon>Oceanospirillales</taxon>
        <taxon>Halomonadaceae</taxon>
        <taxon>Halomonas</taxon>
    </lineage>
</organism>
<dbReference type="AlphaFoldDB" id="A0A5R8MIU8"/>
<evidence type="ECO:0000259" key="4">
    <source>
        <dbReference type="Pfam" id="PF07885"/>
    </source>
</evidence>
<dbReference type="PANTHER" id="PTHR43833:SF9">
    <property type="entry name" value="POTASSIUM CHANNEL PROTEIN YUGO-RELATED"/>
    <property type="match status" value="1"/>
</dbReference>
<dbReference type="Pfam" id="PF02254">
    <property type="entry name" value="TrkA_N"/>
    <property type="match status" value="1"/>
</dbReference>
<reference evidence="5 6" key="1">
    <citation type="journal article" date="2007" name="Int. J. Syst. Evol. Microbiol.">
        <title>Halomonas saccharevitans sp. nov., Halomonas arcis sp. nov. and Halomonas subterranea sp. nov., halophilic bacteria isolated from hypersaline environments of China.</title>
        <authorList>
            <person name="Xu X.W."/>
            <person name="Wu Y.H."/>
            <person name="Zhou Z."/>
            <person name="Wang C.S."/>
            <person name="Zhou Y.G."/>
            <person name="Zhang H.B."/>
            <person name="Wang Y."/>
            <person name="Wu M."/>
        </authorList>
    </citation>
    <scope>NUCLEOTIDE SEQUENCE [LARGE SCALE GENOMIC DNA]</scope>
    <source>
        <strain evidence="5 6">TBZ3</strain>
    </source>
</reference>
<proteinExistence type="predicted"/>
<keyword evidence="2" id="KW-0472">Membrane</keyword>
<evidence type="ECO:0008006" key="7">
    <source>
        <dbReference type="Google" id="ProtNLM"/>
    </source>
</evidence>
<dbReference type="Gene3D" id="1.10.287.70">
    <property type="match status" value="1"/>
</dbReference>
<evidence type="ECO:0000313" key="6">
    <source>
        <dbReference type="Proteomes" id="UP000306973"/>
    </source>
</evidence>
<comment type="subcellular location">
    <subcellularLocation>
        <location evidence="1">Cell membrane</location>
        <topology evidence="1">Multi-pass membrane protein</topology>
    </subcellularLocation>
</comment>
<dbReference type="InterPro" id="IPR050721">
    <property type="entry name" value="Trk_Ktr_HKT_K-transport"/>
</dbReference>
<dbReference type="InterPro" id="IPR036291">
    <property type="entry name" value="NAD(P)-bd_dom_sf"/>
</dbReference>
<feature type="transmembrane region" description="Helical" evidence="2">
    <location>
        <begin position="87"/>
        <end position="106"/>
    </location>
</feature>
<evidence type="ECO:0000256" key="1">
    <source>
        <dbReference type="ARBA" id="ARBA00004651"/>
    </source>
</evidence>
<protein>
    <recommendedName>
        <fullName evidence="7">Potassium channel protein</fullName>
    </recommendedName>
</protein>
<gene>
    <name evidence="5" type="ORF">FEI13_06525</name>
</gene>
<sequence>MAGPSQGTCMYVLKRLGAVLIRGIADMGWGVLGLLLLGYLLLAWIGLALAGETALVASPTAFLYYMIVTTSTVGYGDYSPVTRGGQLMVVFFIIPVGIGLFATLLGKASALVISQFTRRLNGEQSIVQKDHIVIVGYNAYTASLVDQVREESRPGQVVALCVGGGAPSRNPFIEQGVEYFRAASLSDESLYERAAVKDASLVVVDVEDDSETNLVCMHLSALVDARCRITAYVKNQMVGRLLETHCPTVNVIPSLHQKMLVKAAVDPGSEEVMRLLVDADQTQTQYSTRLAGLVERLSVARVASRLRARCRASLIAIRQGEEPYPVLNPDDDVLLAAGDEVFYIAGRRISPAEMADHLAADVVD</sequence>
<dbReference type="Pfam" id="PF07885">
    <property type="entry name" value="Ion_trans_2"/>
    <property type="match status" value="1"/>
</dbReference>
<feature type="domain" description="Potassium channel" evidence="4">
    <location>
        <begin position="35"/>
        <end position="110"/>
    </location>
</feature>
<dbReference type="GO" id="GO:0006813">
    <property type="term" value="P:potassium ion transport"/>
    <property type="evidence" value="ECO:0007669"/>
    <property type="project" value="InterPro"/>
</dbReference>
<evidence type="ECO:0000313" key="5">
    <source>
        <dbReference type="EMBL" id="TLF51887.1"/>
    </source>
</evidence>
<name>A0A5R8MIU8_9GAMM</name>
<evidence type="ECO:0000259" key="3">
    <source>
        <dbReference type="Pfam" id="PF02254"/>
    </source>
</evidence>
<dbReference type="EMBL" id="VBUI01000008">
    <property type="protein sequence ID" value="TLF51887.1"/>
    <property type="molecule type" value="Genomic_DNA"/>
</dbReference>
<accession>A0A5R8MIU8</accession>
<dbReference type="Gene3D" id="3.40.50.720">
    <property type="entry name" value="NAD(P)-binding Rossmann-like Domain"/>
    <property type="match status" value="1"/>
</dbReference>
<feature type="transmembrane region" description="Helical" evidence="2">
    <location>
        <begin position="29"/>
        <end position="50"/>
    </location>
</feature>
<feature type="transmembrane region" description="Helical" evidence="2">
    <location>
        <begin position="56"/>
        <end position="75"/>
    </location>
</feature>
<dbReference type="GO" id="GO:0005886">
    <property type="term" value="C:plasma membrane"/>
    <property type="evidence" value="ECO:0007669"/>
    <property type="project" value="UniProtKB-SubCell"/>
</dbReference>
<evidence type="ECO:0000256" key="2">
    <source>
        <dbReference type="SAM" id="Phobius"/>
    </source>
</evidence>
<keyword evidence="2" id="KW-1133">Transmembrane helix</keyword>
<feature type="domain" description="RCK N-terminal" evidence="3">
    <location>
        <begin position="132"/>
        <end position="243"/>
    </location>
</feature>
<dbReference type="PANTHER" id="PTHR43833">
    <property type="entry name" value="POTASSIUM CHANNEL PROTEIN 2-RELATED-RELATED"/>
    <property type="match status" value="1"/>
</dbReference>
<dbReference type="SUPFAM" id="SSF81324">
    <property type="entry name" value="Voltage-gated potassium channels"/>
    <property type="match status" value="1"/>
</dbReference>
<keyword evidence="2" id="KW-0812">Transmembrane</keyword>
<dbReference type="InterPro" id="IPR003148">
    <property type="entry name" value="RCK_N"/>
</dbReference>
<keyword evidence="6" id="KW-1185">Reference proteome</keyword>
<dbReference type="Proteomes" id="UP000306973">
    <property type="component" value="Unassembled WGS sequence"/>
</dbReference>
<dbReference type="SUPFAM" id="SSF51735">
    <property type="entry name" value="NAD(P)-binding Rossmann-fold domains"/>
    <property type="match status" value="1"/>
</dbReference>
<comment type="caution">
    <text evidence="5">The sequence shown here is derived from an EMBL/GenBank/DDBJ whole genome shotgun (WGS) entry which is preliminary data.</text>
</comment>